<name>A0AAV4IMP9_9GAST</name>
<dbReference type="AlphaFoldDB" id="A0AAV4IMP9"/>
<proteinExistence type="predicted"/>
<comment type="caution">
    <text evidence="2">The sequence shown here is derived from an EMBL/GenBank/DDBJ whole genome shotgun (WGS) entry which is preliminary data.</text>
</comment>
<evidence type="ECO:0000313" key="3">
    <source>
        <dbReference type="Proteomes" id="UP000762676"/>
    </source>
</evidence>
<feature type="compositionally biased region" description="Acidic residues" evidence="1">
    <location>
        <begin position="38"/>
        <end position="59"/>
    </location>
</feature>
<keyword evidence="3" id="KW-1185">Reference proteome</keyword>
<reference evidence="2 3" key="1">
    <citation type="journal article" date="2021" name="Elife">
        <title>Chloroplast acquisition without the gene transfer in kleptoplastic sea slugs, Plakobranchus ocellatus.</title>
        <authorList>
            <person name="Maeda T."/>
            <person name="Takahashi S."/>
            <person name="Yoshida T."/>
            <person name="Shimamura S."/>
            <person name="Takaki Y."/>
            <person name="Nagai Y."/>
            <person name="Toyoda A."/>
            <person name="Suzuki Y."/>
            <person name="Arimoto A."/>
            <person name="Ishii H."/>
            <person name="Satoh N."/>
            <person name="Nishiyama T."/>
            <person name="Hasebe M."/>
            <person name="Maruyama T."/>
            <person name="Minagawa J."/>
            <person name="Obokata J."/>
            <person name="Shigenobu S."/>
        </authorList>
    </citation>
    <scope>NUCLEOTIDE SEQUENCE [LARGE SCALE GENOMIC DNA]</scope>
</reference>
<evidence type="ECO:0000256" key="1">
    <source>
        <dbReference type="SAM" id="MobiDB-lite"/>
    </source>
</evidence>
<evidence type="ECO:0000313" key="2">
    <source>
        <dbReference type="EMBL" id="GFS10688.1"/>
    </source>
</evidence>
<accession>A0AAV4IMP9</accession>
<sequence length="78" mass="9219">MGIHIMRKQRKKKTDSLQRVKDGNHDDDLRNNSKDGYDGDDSYDDGEDDNIDNDDEDIEKENYYFDVVVDDHDNDKHL</sequence>
<gene>
    <name evidence="2" type="ORF">ElyMa_004815900</name>
</gene>
<feature type="compositionally biased region" description="Basic residues" evidence="1">
    <location>
        <begin position="1"/>
        <end position="13"/>
    </location>
</feature>
<feature type="region of interest" description="Disordered" evidence="1">
    <location>
        <begin position="1"/>
        <end position="59"/>
    </location>
</feature>
<protein>
    <submittedName>
        <fullName evidence="2">Uncharacterized protein</fullName>
    </submittedName>
</protein>
<dbReference type="EMBL" id="BMAT01009635">
    <property type="protein sequence ID" value="GFS10688.1"/>
    <property type="molecule type" value="Genomic_DNA"/>
</dbReference>
<feature type="compositionally biased region" description="Basic and acidic residues" evidence="1">
    <location>
        <begin position="14"/>
        <end position="37"/>
    </location>
</feature>
<organism evidence="2 3">
    <name type="scientific">Elysia marginata</name>
    <dbReference type="NCBI Taxonomy" id="1093978"/>
    <lineage>
        <taxon>Eukaryota</taxon>
        <taxon>Metazoa</taxon>
        <taxon>Spiralia</taxon>
        <taxon>Lophotrochozoa</taxon>
        <taxon>Mollusca</taxon>
        <taxon>Gastropoda</taxon>
        <taxon>Heterobranchia</taxon>
        <taxon>Euthyneura</taxon>
        <taxon>Panpulmonata</taxon>
        <taxon>Sacoglossa</taxon>
        <taxon>Placobranchoidea</taxon>
        <taxon>Plakobranchidae</taxon>
        <taxon>Elysia</taxon>
    </lineage>
</organism>
<dbReference type="Proteomes" id="UP000762676">
    <property type="component" value="Unassembled WGS sequence"/>
</dbReference>